<accession>A0A0V0QM42</accession>
<dbReference type="GO" id="GO:0003723">
    <property type="term" value="F:RNA binding"/>
    <property type="evidence" value="ECO:0007669"/>
    <property type="project" value="InterPro"/>
</dbReference>
<keyword evidence="4" id="KW-1185">Reference proteome</keyword>
<dbReference type="InterPro" id="IPR045168">
    <property type="entry name" value="YTH_prot"/>
</dbReference>
<dbReference type="Gene3D" id="3.10.590.10">
    <property type="entry name" value="ph1033 like domains"/>
    <property type="match status" value="1"/>
</dbReference>
<dbReference type="Proteomes" id="UP000054937">
    <property type="component" value="Unassembled WGS sequence"/>
</dbReference>
<evidence type="ECO:0000256" key="1">
    <source>
        <dbReference type="SAM" id="MobiDB-lite"/>
    </source>
</evidence>
<sequence length="275" mass="32943">MDQIKANPIQKENIKESDANTNQQQVIQQQREQEFNPQQSGQMHLQNKKLYKPNFIFCEDNNNMEKLLKTYPHLKTLKEAEDQDFEKIEDAKAYIIRSNTDDDIHKAIKYGVWCSTPPNNEMLDKAFEEAEEKNIPIYLFFSVVKSGQFVGIAKLKSGLQDKNFAFWWQHSKWRGCFDVEWVFVKDIVYKQFENLVNKEDKPVNRSKDGTEIDWKSTGLPMIQKYKEDKSSKSIFNQFQIFDQREQFQRWRYDPKNQFPQIKIKNEKKIFDYFFA</sequence>
<dbReference type="PANTHER" id="PTHR12357:SF125">
    <property type="entry name" value="CHROMOSOME UNDETERMINED SCAFFOLD_7, WHOLE GENOME SHOTGUN SEQUENCE"/>
    <property type="match status" value="1"/>
</dbReference>
<dbReference type="EMBL" id="LDAU01000145">
    <property type="protein sequence ID" value="KRX03029.1"/>
    <property type="molecule type" value="Genomic_DNA"/>
</dbReference>
<proteinExistence type="predicted"/>
<evidence type="ECO:0000259" key="2">
    <source>
        <dbReference type="PROSITE" id="PS50882"/>
    </source>
</evidence>
<dbReference type="PANTHER" id="PTHR12357">
    <property type="entry name" value="YTH YT521-B HOMOLOGY DOMAIN-CONTAINING"/>
    <property type="match status" value="1"/>
</dbReference>
<dbReference type="InParanoid" id="A0A0V0QM42"/>
<name>A0A0V0QM42_PSEPJ</name>
<dbReference type="InterPro" id="IPR007275">
    <property type="entry name" value="YTH_domain"/>
</dbReference>
<dbReference type="Pfam" id="PF04146">
    <property type="entry name" value="YTH"/>
    <property type="match status" value="1"/>
</dbReference>
<dbReference type="PROSITE" id="PS50882">
    <property type="entry name" value="YTH"/>
    <property type="match status" value="1"/>
</dbReference>
<dbReference type="AlphaFoldDB" id="A0A0V0QM42"/>
<feature type="domain" description="YTH" evidence="2">
    <location>
        <begin position="91"/>
        <end position="224"/>
    </location>
</feature>
<feature type="compositionally biased region" description="Low complexity" evidence="1">
    <location>
        <begin position="23"/>
        <end position="39"/>
    </location>
</feature>
<evidence type="ECO:0000313" key="4">
    <source>
        <dbReference type="Proteomes" id="UP000054937"/>
    </source>
</evidence>
<evidence type="ECO:0000313" key="3">
    <source>
        <dbReference type="EMBL" id="KRX03029.1"/>
    </source>
</evidence>
<dbReference type="OMA" id="INQSERH"/>
<protein>
    <recommendedName>
        <fullName evidence="2">YTH domain-containing protein</fullName>
    </recommendedName>
</protein>
<gene>
    <name evidence="3" type="ORF">PPERSA_08104</name>
</gene>
<feature type="region of interest" description="Disordered" evidence="1">
    <location>
        <begin position="1"/>
        <end position="39"/>
    </location>
</feature>
<comment type="caution">
    <text evidence="3">The sequence shown here is derived from an EMBL/GenBank/DDBJ whole genome shotgun (WGS) entry which is preliminary data.</text>
</comment>
<dbReference type="CDD" id="cd21134">
    <property type="entry name" value="YTH"/>
    <property type="match status" value="1"/>
</dbReference>
<dbReference type="OrthoDB" id="306690at2759"/>
<reference evidence="3 4" key="1">
    <citation type="journal article" date="2015" name="Sci. Rep.">
        <title>Genome of the facultative scuticociliatosis pathogen Pseudocohnilembus persalinus provides insight into its virulence through horizontal gene transfer.</title>
        <authorList>
            <person name="Xiong J."/>
            <person name="Wang G."/>
            <person name="Cheng J."/>
            <person name="Tian M."/>
            <person name="Pan X."/>
            <person name="Warren A."/>
            <person name="Jiang C."/>
            <person name="Yuan D."/>
            <person name="Miao W."/>
        </authorList>
    </citation>
    <scope>NUCLEOTIDE SEQUENCE [LARGE SCALE GENOMIC DNA]</scope>
    <source>
        <strain evidence="3">36N120E</strain>
    </source>
</reference>
<organism evidence="3 4">
    <name type="scientific">Pseudocohnilembus persalinus</name>
    <name type="common">Ciliate</name>
    <dbReference type="NCBI Taxonomy" id="266149"/>
    <lineage>
        <taxon>Eukaryota</taxon>
        <taxon>Sar</taxon>
        <taxon>Alveolata</taxon>
        <taxon>Ciliophora</taxon>
        <taxon>Intramacronucleata</taxon>
        <taxon>Oligohymenophorea</taxon>
        <taxon>Scuticociliatia</taxon>
        <taxon>Philasterida</taxon>
        <taxon>Pseudocohnilembidae</taxon>
        <taxon>Pseudocohnilembus</taxon>
    </lineage>
</organism>